<proteinExistence type="predicted"/>
<evidence type="ECO:0000313" key="2">
    <source>
        <dbReference type="EMBL" id="HAC7758258.1"/>
    </source>
</evidence>
<reference evidence="2" key="1">
    <citation type="journal article" date="2018" name="Genome Biol.">
        <title>SKESA: strategic k-mer extension for scrupulous assemblies.</title>
        <authorList>
            <person name="Souvorov A."/>
            <person name="Agarwala R."/>
            <person name="Lipman D.J."/>
        </authorList>
    </citation>
    <scope>NUCLEOTIDE SEQUENCE</scope>
    <source>
        <strain evidence="2">Salmonella_Enteritidis_72-17</strain>
    </source>
</reference>
<organism evidence="2">
    <name type="scientific">Salmonella enterica</name>
    <name type="common">Salmonella choleraesuis</name>
    <dbReference type="NCBI Taxonomy" id="28901"/>
    <lineage>
        <taxon>Bacteria</taxon>
        <taxon>Pseudomonadati</taxon>
        <taxon>Pseudomonadota</taxon>
        <taxon>Gammaproteobacteria</taxon>
        <taxon>Enterobacterales</taxon>
        <taxon>Enterobacteriaceae</taxon>
        <taxon>Salmonella</taxon>
    </lineage>
</organism>
<feature type="non-terminal residue" evidence="2">
    <location>
        <position position="114"/>
    </location>
</feature>
<dbReference type="InterPro" id="IPR021407">
    <property type="entry name" value="DUF2544"/>
</dbReference>
<dbReference type="Pfam" id="PF11245">
    <property type="entry name" value="DUF2544"/>
    <property type="match status" value="1"/>
</dbReference>
<protein>
    <submittedName>
        <fullName evidence="2">DUF2544 domain-containing protein</fullName>
    </submittedName>
</protein>
<feature type="chain" id="PRO_5028003980" evidence="1">
    <location>
        <begin position="21"/>
        <end position="114"/>
    </location>
</feature>
<dbReference type="AlphaFoldDB" id="A0A703XFK8"/>
<feature type="signal peptide" evidence="1">
    <location>
        <begin position="1"/>
        <end position="20"/>
    </location>
</feature>
<name>A0A703XFK8_SALER</name>
<evidence type="ECO:0000256" key="1">
    <source>
        <dbReference type="SAM" id="SignalP"/>
    </source>
</evidence>
<keyword evidence="1" id="KW-0732">Signal</keyword>
<dbReference type="EMBL" id="DAAMQN010000029">
    <property type="protein sequence ID" value="HAC7758258.1"/>
    <property type="molecule type" value="Genomic_DNA"/>
</dbReference>
<gene>
    <name evidence="2" type="ORF">G0E43_07120</name>
</gene>
<accession>A0A703XFK8</accession>
<reference evidence="2" key="2">
    <citation type="submission" date="2018-07" db="EMBL/GenBank/DDBJ databases">
        <authorList>
            <consortium name="NCBI Pathogen Detection Project"/>
        </authorList>
    </citation>
    <scope>NUCLEOTIDE SEQUENCE</scope>
    <source>
        <strain evidence="2">Salmonella_Enteritidis_72-17</strain>
    </source>
</reference>
<sequence>MRSIQILFLLLAVVCCRSIAAGPMLKATFSSATMYYGIGPNSDKSIVAEVTIATPEGVYYGSWNLSGHRKGETLTADSWSGPEPAPKVVLKDFDNTVSRSACKNLPSNWRGCGS</sequence>
<comment type="caution">
    <text evidence="2">The sequence shown here is derived from an EMBL/GenBank/DDBJ whole genome shotgun (WGS) entry which is preliminary data.</text>
</comment>